<name>A0A0C5PQT4_9CAUD</name>
<protein>
    <submittedName>
        <fullName evidence="2">Uncharacterized protein</fullName>
    </submittedName>
</protein>
<reference evidence="2 3" key="1">
    <citation type="journal article" date="2015" name="Genome Announc.">
        <title>Genome Sequence of Salmonella enterica Phage Det7.</title>
        <authorList>
            <person name="Casjens S.R."/>
            <person name="Jacobs-Sera D."/>
            <person name="Hatfull G.F."/>
            <person name="Hendrix R.W."/>
        </authorList>
    </citation>
    <scope>NUCLEOTIDE SEQUENCE [LARGE SCALE GENOMIC DNA]</scope>
</reference>
<sequence>MRNVTIWDYNDVVCDLPPFARLYTYKGNKRTLNEFLYPAYIYRDGHLAPRSLEETGVCTPFDINKKGQAVFIGYSSEDDMVNGRRGLYMVFNTFEQAVNWLFKNGYDFYGEESSTARRRKVKNVDFYAERKKYLDIAHQYEQSKKSVLIKPCVTVGEEVSVVDNSYLDQAIKSLKPTPLASGAPVVKHDSSIPTPPTPPASRVLNDQGAPVKQKVEKPTFMDNMMKFLRLFKK</sequence>
<organism evidence="2 3">
    <name type="scientific">Salmonella phage Det7</name>
    <dbReference type="NCBI Taxonomy" id="454798"/>
    <lineage>
        <taxon>Viruses</taxon>
        <taxon>Duplodnaviria</taxon>
        <taxon>Heunggongvirae</taxon>
        <taxon>Uroviricota</taxon>
        <taxon>Caudoviricetes</taxon>
        <taxon>Pantevenvirales</taxon>
        <taxon>Ackermannviridae</taxon>
        <taxon>Cvivirinae</taxon>
        <taxon>Kuttervirus</taxon>
        <taxon>Kuttervirus Det7</taxon>
    </lineage>
</organism>
<evidence type="ECO:0000313" key="2">
    <source>
        <dbReference type="EMBL" id="AJQ21011.1"/>
    </source>
</evidence>
<dbReference type="RefSeq" id="YP_009140369.1">
    <property type="nucleotide sequence ID" value="NC_027119.1"/>
</dbReference>
<keyword evidence="3" id="KW-1185">Reference proteome</keyword>
<evidence type="ECO:0000313" key="3">
    <source>
        <dbReference type="Proteomes" id="UP000032405"/>
    </source>
</evidence>
<dbReference type="Proteomes" id="UP000032405">
    <property type="component" value="Segment"/>
</dbReference>
<feature type="region of interest" description="Disordered" evidence="1">
    <location>
        <begin position="181"/>
        <end position="209"/>
    </location>
</feature>
<evidence type="ECO:0000256" key="1">
    <source>
        <dbReference type="SAM" id="MobiDB-lite"/>
    </source>
</evidence>
<dbReference type="GeneID" id="24366737"/>
<dbReference type="KEGG" id="vg:24366737"/>
<gene>
    <name evidence="2" type="primary">192</name>
    <name evidence="2" type="ORF">DET7_192</name>
</gene>
<dbReference type="EMBL" id="KP797973">
    <property type="protein sequence ID" value="AJQ21011.1"/>
    <property type="molecule type" value="Genomic_DNA"/>
</dbReference>
<proteinExistence type="predicted"/>
<accession>A0A0C5PQT4</accession>